<dbReference type="PANTHER" id="PTHR10165:SF197">
    <property type="entry name" value="FI04477P-RELATED"/>
    <property type="match status" value="1"/>
</dbReference>
<dbReference type="SUPFAM" id="SSF48317">
    <property type="entry name" value="Acid phosphatase/Vanadium-dependent haloperoxidase"/>
    <property type="match status" value="1"/>
</dbReference>
<dbReference type="AlphaFoldDB" id="A0A6P8WK61"/>
<keyword evidence="4 6" id="KW-1133">Transmembrane helix</keyword>
<dbReference type="Proteomes" id="UP000515160">
    <property type="component" value="Chromosome 3"/>
</dbReference>
<reference evidence="9" key="1">
    <citation type="submission" date="2025-08" db="UniProtKB">
        <authorList>
            <consortium name="RefSeq"/>
        </authorList>
    </citation>
    <scope>IDENTIFICATION</scope>
    <source>
        <strain evidence="9">15112-1751.03</strain>
        <tissue evidence="9">Whole Adult</tissue>
    </source>
</reference>
<dbReference type="CDD" id="cd03384">
    <property type="entry name" value="PAP2_wunen"/>
    <property type="match status" value="1"/>
</dbReference>
<dbReference type="InterPro" id="IPR000326">
    <property type="entry name" value="PAP2/HPO"/>
</dbReference>
<gene>
    <name evidence="9" type="primary">LOC117567876</name>
</gene>
<feature type="transmembrane region" description="Helical" evidence="6">
    <location>
        <begin position="184"/>
        <end position="204"/>
    </location>
</feature>
<evidence type="ECO:0000313" key="8">
    <source>
        <dbReference type="Proteomes" id="UP000515160"/>
    </source>
</evidence>
<feature type="transmembrane region" description="Helical" evidence="6">
    <location>
        <begin position="216"/>
        <end position="235"/>
    </location>
</feature>
<dbReference type="RefSeq" id="XP_034104036.1">
    <property type="nucleotide sequence ID" value="XM_034248145.2"/>
</dbReference>
<evidence type="ECO:0000256" key="2">
    <source>
        <dbReference type="ARBA" id="ARBA00008816"/>
    </source>
</evidence>
<dbReference type="GO" id="GO:0005886">
    <property type="term" value="C:plasma membrane"/>
    <property type="evidence" value="ECO:0007669"/>
    <property type="project" value="TreeGrafter"/>
</dbReference>
<evidence type="ECO:0000313" key="9">
    <source>
        <dbReference type="RefSeq" id="XP_034104036.1"/>
    </source>
</evidence>
<evidence type="ECO:0000256" key="3">
    <source>
        <dbReference type="ARBA" id="ARBA00022692"/>
    </source>
</evidence>
<keyword evidence="5 6" id="KW-0472">Membrane</keyword>
<dbReference type="SMART" id="SM00014">
    <property type="entry name" value="acidPPc"/>
    <property type="match status" value="1"/>
</dbReference>
<sequence>MSVDQRLNWLSVNRGHLRLLLDIILLGGLLLLSRNVRRLSGAATKRGFFCDDESLMYPYKENTVTSSMLHWISLYLPVAALVIIDTYRCWRRVAGGNCRWQQFWPVFNTVRWFLFGHVVEQFIKDMGKQVIGRLRPHFFDVCRPQLADGGTCLDEAHRHGGIYHMDYTCHSADATPEMLRDMNVSFPSGHSSMAFYGLVFMALYLQSIRLSPSSTLLRPLCQLVCVALATFVGLSRVMDYKHHWSDVVAGSLLGASVALAVVRGAAQQHRLHLQAATAKGPQSAAVASGGNVEAVAVATATATATEQLPHDLCEVTCHSSN</sequence>
<dbReference type="GeneID" id="117567876"/>
<dbReference type="GO" id="GO:0008195">
    <property type="term" value="F:phosphatidate phosphatase activity"/>
    <property type="evidence" value="ECO:0007669"/>
    <property type="project" value="TreeGrafter"/>
</dbReference>
<dbReference type="GO" id="GO:0046839">
    <property type="term" value="P:phospholipid dephosphorylation"/>
    <property type="evidence" value="ECO:0007669"/>
    <property type="project" value="TreeGrafter"/>
</dbReference>
<dbReference type="PANTHER" id="PTHR10165">
    <property type="entry name" value="LIPID PHOSPHATE PHOSPHATASE"/>
    <property type="match status" value="1"/>
</dbReference>
<organism evidence="8 9">
    <name type="scientific">Drosophila albomicans</name>
    <name type="common">Fruit fly</name>
    <dbReference type="NCBI Taxonomy" id="7291"/>
    <lineage>
        <taxon>Eukaryota</taxon>
        <taxon>Metazoa</taxon>
        <taxon>Ecdysozoa</taxon>
        <taxon>Arthropoda</taxon>
        <taxon>Hexapoda</taxon>
        <taxon>Insecta</taxon>
        <taxon>Pterygota</taxon>
        <taxon>Neoptera</taxon>
        <taxon>Endopterygota</taxon>
        <taxon>Diptera</taxon>
        <taxon>Brachycera</taxon>
        <taxon>Muscomorpha</taxon>
        <taxon>Ephydroidea</taxon>
        <taxon>Drosophilidae</taxon>
        <taxon>Drosophila</taxon>
    </lineage>
</organism>
<dbReference type="InterPro" id="IPR043216">
    <property type="entry name" value="PAP-like"/>
</dbReference>
<keyword evidence="8" id="KW-1185">Reference proteome</keyword>
<evidence type="ECO:0000256" key="1">
    <source>
        <dbReference type="ARBA" id="ARBA00004141"/>
    </source>
</evidence>
<comment type="similarity">
    <text evidence="2">Belongs to the PA-phosphatase related phosphoesterase family.</text>
</comment>
<evidence type="ECO:0000256" key="5">
    <source>
        <dbReference type="ARBA" id="ARBA00023136"/>
    </source>
</evidence>
<evidence type="ECO:0000256" key="4">
    <source>
        <dbReference type="ARBA" id="ARBA00022989"/>
    </source>
</evidence>
<accession>A0A6P8WK61</accession>
<evidence type="ECO:0000259" key="7">
    <source>
        <dbReference type="SMART" id="SM00014"/>
    </source>
</evidence>
<name>A0A6P8WK61_DROAB</name>
<evidence type="ECO:0000256" key="6">
    <source>
        <dbReference type="SAM" id="Phobius"/>
    </source>
</evidence>
<feature type="transmembrane region" description="Helical" evidence="6">
    <location>
        <begin position="15"/>
        <end position="32"/>
    </location>
</feature>
<dbReference type="InterPro" id="IPR036938">
    <property type="entry name" value="PAP2/HPO_sf"/>
</dbReference>
<dbReference type="GO" id="GO:0007165">
    <property type="term" value="P:signal transduction"/>
    <property type="evidence" value="ECO:0007669"/>
    <property type="project" value="TreeGrafter"/>
</dbReference>
<dbReference type="GO" id="GO:0006644">
    <property type="term" value="P:phospholipid metabolic process"/>
    <property type="evidence" value="ECO:0007669"/>
    <property type="project" value="InterPro"/>
</dbReference>
<dbReference type="OrthoDB" id="8907274at2759"/>
<keyword evidence="3 6" id="KW-0812">Transmembrane</keyword>
<dbReference type="Pfam" id="PF01569">
    <property type="entry name" value="PAP2"/>
    <property type="match status" value="1"/>
</dbReference>
<proteinExistence type="inferred from homology"/>
<feature type="domain" description="Phosphatidic acid phosphatase type 2/haloperoxidase" evidence="7">
    <location>
        <begin position="110"/>
        <end position="262"/>
    </location>
</feature>
<dbReference type="Gene3D" id="1.20.144.10">
    <property type="entry name" value="Phosphatidic acid phosphatase type 2/haloperoxidase"/>
    <property type="match status" value="1"/>
</dbReference>
<comment type="subcellular location">
    <subcellularLocation>
        <location evidence="1">Membrane</location>
        <topology evidence="1">Multi-pass membrane protein</topology>
    </subcellularLocation>
</comment>
<protein>
    <submittedName>
        <fullName evidence="9">Phosphatidate phosphatase</fullName>
    </submittedName>
</protein>
<feature type="transmembrane region" description="Helical" evidence="6">
    <location>
        <begin position="247"/>
        <end position="266"/>
    </location>
</feature>